<gene>
    <name evidence="1" type="ORF">Goshw_007685</name>
</gene>
<reference evidence="1 2" key="1">
    <citation type="journal article" date="2019" name="Genome Biol. Evol.">
        <title>Insights into the evolution of the New World diploid cottons (Gossypium, subgenus Houzingenia) based on genome sequencing.</title>
        <authorList>
            <person name="Grover C.E."/>
            <person name="Arick M.A. 2nd"/>
            <person name="Thrash A."/>
            <person name="Conover J.L."/>
            <person name="Sanders W.S."/>
            <person name="Peterson D.G."/>
            <person name="Frelichowski J.E."/>
            <person name="Scheffler J.A."/>
            <person name="Scheffler B.E."/>
            <person name="Wendel J.F."/>
        </authorList>
    </citation>
    <scope>NUCLEOTIDE SEQUENCE [LARGE SCALE GENOMIC DNA]</scope>
    <source>
        <strain evidence="1">1</strain>
        <tissue evidence="1">Leaf</tissue>
    </source>
</reference>
<evidence type="ECO:0000313" key="2">
    <source>
        <dbReference type="Proteomes" id="UP000593576"/>
    </source>
</evidence>
<sequence>MLEGLRLTWEKGYRQVEPESDNAL</sequence>
<organism evidence="1 2">
    <name type="scientific">Gossypium schwendimanii</name>
    <name type="common">Cotton</name>
    <dbReference type="NCBI Taxonomy" id="34291"/>
    <lineage>
        <taxon>Eukaryota</taxon>
        <taxon>Viridiplantae</taxon>
        <taxon>Streptophyta</taxon>
        <taxon>Embryophyta</taxon>
        <taxon>Tracheophyta</taxon>
        <taxon>Spermatophyta</taxon>
        <taxon>Magnoliopsida</taxon>
        <taxon>eudicotyledons</taxon>
        <taxon>Gunneridae</taxon>
        <taxon>Pentapetalae</taxon>
        <taxon>rosids</taxon>
        <taxon>malvids</taxon>
        <taxon>Malvales</taxon>
        <taxon>Malvaceae</taxon>
        <taxon>Malvoideae</taxon>
        <taxon>Gossypium</taxon>
    </lineage>
</organism>
<dbReference type="EMBL" id="JABFAF010000003">
    <property type="protein sequence ID" value="MBA0850830.1"/>
    <property type="molecule type" value="Genomic_DNA"/>
</dbReference>
<accession>A0A7J9KWM2</accession>
<evidence type="ECO:0000313" key="1">
    <source>
        <dbReference type="EMBL" id="MBA0850830.1"/>
    </source>
</evidence>
<keyword evidence="2" id="KW-1185">Reference proteome</keyword>
<protein>
    <submittedName>
        <fullName evidence="1">Uncharacterized protein</fullName>
    </submittedName>
</protein>
<name>A0A7J9KWM2_GOSSC</name>
<dbReference type="Proteomes" id="UP000593576">
    <property type="component" value="Unassembled WGS sequence"/>
</dbReference>
<dbReference type="AlphaFoldDB" id="A0A7J9KWM2"/>
<proteinExistence type="predicted"/>
<comment type="caution">
    <text evidence="1">The sequence shown here is derived from an EMBL/GenBank/DDBJ whole genome shotgun (WGS) entry which is preliminary data.</text>
</comment>
<feature type="non-terminal residue" evidence="1">
    <location>
        <position position="24"/>
    </location>
</feature>